<feature type="chain" id="PRO_5043594008" evidence="1">
    <location>
        <begin position="21"/>
        <end position="179"/>
    </location>
</feature>
<accession>A0AAU7ZP31</accession>
<sequence>MHRRSFLSLAAGAASAAAFGQSAPAPLSSSLHPVPSGQDRLEEIHNFGITTIAFKVLTTDTNGELFVIEHANHQKGGPPRHIHPHQDEWFYVLEGEFLAEVGSERRTLHPGDSILAPRNLPHAWAFTGNGPGKLLISFTPAGKMEAFFRRVSKTNAMVTQDAALFHEFDMQLVGPPLAV</sequence>
<dbReference type="PANTHER" id="PTHR36440:SF1">
    <property type="entry name" value="PUTATIVE (AFU_ORTHOLOGUE AFUA_8G07350)-RELATED"/>
    <property type="match status" value="1"/>
</dbReference>
<dbReference type="AlphaFoldDB" id="A0AAU7ZP31"/>
<dbReference type="KEGG" id="tpsc:RBB77_20095"/>
<dbReference type="InterPro" id="IPR006311">
    <property type="entry name" value="TAT_signal"/>
</dbReference>
<keyword evidence="1" id="KW-0732">Signal</keyword>
<dbReference type="InterPro" id="IPR014710">
    <property type="entry name" value="RmlC-like_jellyroll"/>
</dbReference>
<proteinExistence type="predicted"/>
<dbReference type="PANTHER" id="PTHR36440">
    <property type="entry name" value="PUTATIVE (AFU_ORTHOLOGUE AFUA_8G07350)-RELATED"/>
    <property type="match status" value="1"/>
</dbReference>
<feature type="domain" description="Cupin type-2" evidence="2">
    <location>
        <begin position="76"/>
        <end position="136"/>
    </location>
</feature>
<dbReference type="PROSITE" id="PS51318">
    <property type="entry name" value="TAT"/>
    <property type="match status" value="1"/>
</dbReference>
<dbReference type="SUPFAM" id="SSF51182">
    <property type="entry name" value="RmlC-like cupins"/>
    <property type="match status" value="1"/>
</dbReference>
<reference evidence="3" key="2">
    <citation type="journal article" date="2024" name="Environ. Microbiol.">
        <title>Genome analysis and description of Tunturibacter gen. nov. expands the diversity of Terriglobia in tundra soils.</title>
        <authorList>
            <person name="Messyasz A."/>
            <person name="Mannisto M.K."/>
            <person name="Kerkhof L.J."/>
            <person name="Haggblom M.M."/>
        </authorList>
    </citation>
    <scope>NUCLEOTIDE SEQUENCE</scope>
    <source>
        <strain evidence="3">X5P6</strain>
    </source>
</reference>
<dbReference type="Gene3D" id="2.60.120.10">
    <property type="entry name" value="Jelly Rolls"/>
    <property type="match status" value="1"/>
</dbReference>
<protein>
    <submittedName>
        <fullName evidence="3">Cupin domain-containing protein</fullName>
    </submittedName>
</protein>
<dbReference type="Pfam" id="PF07883">
    <property type="entry name" value="Cupin_2"/>
    <property type="match status" value="1"/>
</dbReference>
<evidence type="ECO:0000256" key="1">
    <source>
        <dbReference type="SAM" id="SignalP"/>
    </source>
</evidence>
<dbReference type="InterPro" id="IPR011051">
    <property type="entry name" value="RmlC_Cupin_sf"/>
</dbReference>
<feature type="signal peptide" evidence="1">
    <location>
        <begin position="1"/>
        <end position="20"/>
    </location>
</feature>
<gene>
    <name evidence="3" type="ORF">RBB77_20095</name>
</gene>
<dbReference type="InterPro" id="IPR053146">
    <property type="entry name" value="QDO-like"/>
</dbReference>
<dbReference type="RefSeq" id="WP_353063547.1">
    <property type="nucleotide sequence ID" value="NZ_CP132942.1"/>
</dbReference>
<evidence type="ECO:0000259" key="2">
    <source>
        <dbReference type="Pfam" id="PF07883"/>
    </source>
</evidence>
<reference evidence="3" key="1">
    <citation type="submission" date="2023-08" db="EMBL/GenBank/DDBJ databases">
        <authorList>
            <person name="Messyasz A."/>
            <person name="Mannisto M.K."/>
            <person name="Kerkhof L.J."/>
            <person name="Haggblom M."/>
        </authorList>
    </citation>
    <scope>NUCLEOTIDE SEQUENCE</scope>
    <source>
        <strain evidence="3">X5P6</strain>
    </source>
</reference>
<evidence type="ECO:0000313" key="3">
    <source>
        <dbReference type="EMBL" id="XCB32707.1"/>
    </source>
</evidence>
<name>A0AAU7ZP31_9BACT</name>
<dbReference type="InterPro" id="IPR013096">
    <property type="entry name" value="Cupin_2"/>
</dbReference>
<dbReference type="EMBL" id="CP132942">
    <property type="protein sequence ID" value="XCB32707.1"/>
    <property type="molecule type" value="Genomic_DNA"/>
</dbReference>
<organism evidence="3">
    <name type="scientific">Tunturiibacter psychrotolerans</name>
    <dbReference type="NCBI Taxonomy" id="3069686"/>
    <lineage>
        <taxon>Bacteria</taxon>
        <taxon>Pseudomonadati</taxon>
        <taxon>Acidobacteriota</taxon>
        <taxon>Terriglobia</taxon>
        <taxon>Terriglobales</taxon>
        <taxon>Acidobacteriaceae</taxon>
        <taxon>Tunturiibacter</taxon>
    </lineage>
</organism>